<evidence type="ECO:0000313" key="3">
    <source>
        <dbReference type="Proteomes" id="UP000198584"/>
    </source>
</evidence>
<gene>
    <name evidence="2" type="ORF">SAMN05421743_103109</name>
</gene>
<evidence type="ECO:0000313" key="2">
    <source>
        <dbReference type="EMBL" id="SEA18098.1"/>
    </source>
</evidence>
<keyword evidence="1" id="KW-1133">Transmembrane helix</keyword>
<keyword evidence="1" id="KW-0472">Membrane</keyword>
<keyword evidence="2" id="KW-0407">Ion channel</keyword>
<dbReference type="GO" id="GO:0034220">
    <property type="term" value="P:monoatomic ion transmembrane transport"/>
    <property type="evidence" value="ECO:0007669"/>
    <property type="project" value="UniProtKB-KW"/>
</dbReference>
<feature type="transmembrane region" description="Helical" evidence="1">
    <location>
        <begin position="169"/>
        <end position="197"/>
    </location>
</feature>
<sequence>MFFFTDRTKTQTIYEIFMLLLATVSVATIWKETDYNSIIVWTTWVIFFLDFLYRLYISESKWQFIKKHPFLLIAAIPLDAVFQFARFARILHLLRLKSITKFYTMPFIQYLKRQHLGFVAGATAVILFLAIIPLYQFESGVESYAEAMIGALTAITFFGRTAFEPSTGIGQTIVVILTILGVILHGIIISTAFDVLYHTKSVQHFVKKLKNR</sequence>
<keyword evidence="1" id="KW-0812">Transmembrane</keyword>
<feature type="transmembrane region" description="Helical" evidence="1">
    <location>
        <begin position="12"/>
        <end position="30"/>
    </location>
</feature>
<feature type="transmembrane region" description="Helical" evidence="1">
    <location>
        <begin position="114"/>
        <end position="132"/>
    </location>
</feature>
<dbReference type="AlphaFoldDB" id="A0A1H3Z3P4"/>
<accession>A0A1H3Z3P4</accession>
<keyword evidence="2" id="KW-0813">Transport</keyword>
<dbReference type="Proteomes" id="UP000198584">
    <property type="component" value="Unassembled WGS sequence"/>
</dbReference>
<protein>
    <submittedName>
        <fullName evidence="2">Voltage-gated potassium channel</fullName>
    </submittedName>
</protein>
<organism evidence="2 3">
    <name type="scientific">Thalassobacillus cyri</name>
    <dbReference type="NCBI Taxonomy" id="571932"/>
    <lineage>
        <taxon>Bacteria</taxon>
        <taxon>Bacillati</taxon>
        <taxon>Bacillota</taxon>
        <taxon>Bacilli</taxon>
        <taxon>Bacillales</taxon>
        <taxon>Bacillaceae</taxon>
        <taxon>Thalassobacillus</taxon>
    </lineage>
</organism>
<reference evidence="2 3" key="1">
    <citation type="submission" date="2016-10" db="EMBL/GenBank/DDBJ databases">
        <authorList>
            <person name="de Groot N.N."/>
        </authorList>
    </citation>
    <scope>NUCLEOTIDE SEQUENCE [LARGE SCALE GENOMIC DNA]</scope>
    <source>
        <strain evidence="2 3">CCM7597</strain>
    </source>
</reference>
<keyword evidence="2" id="KW-0406">Ion transport</keyword>
<name>A0A1H3Z3P4_9BACI</name>
<dbReference type="RefSeq" id="WP_093042941.1">
    <property type="nucleotide sequence ID" value="NZ_FNQR01000003.1"/>
</dbReference>
<keyword evidence="3" id="KW-1185">Reference proteome</keyword>
<feature type="transmembrane region" description="Helical" evidence="1">
    <location>
        <begin position="36"/>
        <end position="57"/>
    </location>
</feature>
<dbReference type="SUPFAM" id="SSF81324">
    <property type="entry name" value="Voltage-gated potassium channels"/>
    <property type="match status" value="1"/>
</dbReference>
<evidence type="ECO:0000256" key="1">
    <source>
        <dbReference type="SAM" id="Phobius"/>
    </source>
</evidence>
<dbReference type="OrthoDB" id="9785285at2"/>
<proteinExistence type="predicted"/>
<dbReference type="STRING" id="571932.SAMN05421743_103109"/>
<dbReference type="EMBL" id="FNQR01000003">
    <property type="protein sequence ID" value="SEA18098.1"/>
    <property type="molecule type" value="Genomic_DNA"/>
</dbReference>
<dbReference type="Gene3D" id="1.10.287.70">
    <property type="match status" value="1"/>
</dbReference>